<keyword evidence="2" id="KW-1185">Reference proteome</keyword>
<reference evidence="1 2" key="1">
    <citation type="submission" date="2019-11" db="EMBL/GenBank/DDBJ databases">
        <authorList>
            <person name="Yang C."/>
            <person name="Li F."/>
        </authorList>
    </citation>
    <scope>NUCLEOTIDE SEQUENCE [LARGE SCALE GENOMIC DNA]</scope>
    <source>
        <strain evidence="1">KB4526</strain>
        <tissue evidence="1">Muscle</tissue>
    </source>
</reference>
<organism evidence="1 2">
    <name type="scientific">Crocuta crocuta</name>
    <name type="common">Spotted hyena</name>
    <dbReference type="NCBI Taxonomy" id="9678"/>
    <lineage>
        <taxon>Eukaryota</taxon>
        <taxon>Metazoa</taxon>
        <taxon>Chordata</taxon>
        <taxon>Craniata</taxon>
        <taxon>Vertebrata</taxon>
        <taxon>Euteleostomi</taxon>
        <taxon>Mammalia</taxon>
        <taxon>Eutheria</taxon>
        <taxon>Laurasiatheria</taxon>
        <taxon>Carnivora</taxon>
        <taxon>Feliformia</taxon>
        <taxon>Hyaenidae</taxon>
        <taxon>Crocuta</taxon>
    </lineage>
</organism>
<accession>A0A6G1BFS6</accession>
<evidence type="ECO:0000313" key="2">
    <source>
        <dbReference type="Proteomes" id="UP000475037"/>
    </source>
</evidence>
<feature type="non-terminal residue" evidence="1">
    <location>
        <position position="105"/>
    </location>
</feature>
<feature type="non-terminal residue" evidence="1">
    <location>
        <position position="1"/>
    </location>
</feature>
<protein>
    <submittedName>
        <fullName evidence="1">LORF2 protein</fullName>
    </submittedName>
</protein>
<evidence type="ECO:0000313" key="1">
    <source>
        <dbReference type="EMBL" id="KAF0887185.1"/>
    </source>
</evidence>
<dbReference type="EMBL" id="VOAJ01000527">
    <property type="protein sequence ID" value="KAF0887185.1"/>
    <property type="molecule type" value="Genomic_DNA"/>
</dbReference>
<proteinExistence type="predicted"/>
<name>A0A6G1BFS6_CROCR</name>
<gene>
    <name evidence="1" type="ORF">FOF47_R07916</name>
</gene>
<dbReference type="AlphaFoldDB" id="A0A6G1BFS6"/>
<dbReference type="Proteomes" id="UP000475037">
    <property type="component" value="Unassembled WGS sequence"/>
</dbReference>
<comment type="caution">
    <text evidence="1">The sequence shown here is derived from an EMBL/GenBank/DDBJ whole genome shotgun (WGS) entry which is preliminary data.</text>
</comment>
<sequence>MFIAELSTIAKLWREPKCSLLDEWKKKMWYQLTTVDGYLGSLHSLYAYIYTYAYVYTHTRTHTNTVEYYSAIKNNEILPFAKTWMDLRSVMLSKISQSEKDKYHM</sequence>